<accession>A0ABQ6LXC7</accession>
<evidence type="ECO:0000256" key="1">
    <source>
        <dbReference type="ARBA" id="ARBA00001231"/>
    </source>
</evidence>
<dbReference type="SUPFAM" id="SSF81296">
    <property type="entry name" value="E set domains"/>
    <property type="match status" value="1"/>
</dbReference>
<keyword evidence="10" id="KW-1185">Reference proteome</keyword>
<comment type="catalytic activity">
    <reaction evidence="1">
        <text>Hydrolysis of terminal non-reducing N-acetyl-D-hexosamine residues in N-acetyl-beta-D-hexosaminides.</text>
        <dbReference type="EC" id="3.2.1.52"/>
    </reaction>
</comment>
<dbReference type="InterPro" id="IPR013783">
    <property type="entry name" value="Ig-like_fold"/>
</dbReference>
<dbReference type="InterPro" id="IPR025705">
    <property type="entry name" value="Beta_hexosaminidase_sua/sub"/>
</dbReference>
<dbReference type="InterPro" id="IPR008965">
    <property type="entry name" value="CBM2/CBM3_carb-bd_dom_sf"/>
</dbReference>
<evidence type="ECO:0000313" key="9">
    <source>
        <dbReference type="EMBL" id="GMG86743.1"/>
    </source>
</evidence>
<evidence type="ECO:0000256" key="7">
    <source>
        <dbReference type="ARBA" id="ARBA00033000"/>
    </source>
</evidence>
<proteinExistence type="inferred from homology"/>
<dbReference type="InterPro" id="IPR004867">
    <property type="entry name" value="CHB_C_dom"/>
</dbReference>
<dbReference type="Pfam" id="PF00728">
    <property type="entry name" value="Glyco_hydro_20"/>
    <property type="match status" value="1"/>
</dbReference>
<dbReference type="Gene3D" id="2.60.40.290">
    <property type="match status" value="1"/>
</dbReference>
<dbReference type="Gene3D" id="3.30.379.10">
    <property type="entry name" value="Chitobiase/beta-hexosaminidase domain 2-like"/>
    <property type="match status" value="1"/>
</dbReference>
<comment type="similarity">
    <text evidence="2">Belongs to the glycosyl hydrolase 20 family.</text>
</comment>
<dbReference type="Pfam" id="PF02838">
    <property type="entry name" value="Glyco_hydro_20b"/>
    <property type="match status" value="1"/>
</dbReference>
<sequence>MGIAALAAALLAAGCGDREASRPQAADTGTDVAARIAAEFGVQQAVRINFQAATPEMRAQCKKAGGSGAVCFTYEIRLDNPGAAIGADQRDWAIYFHSIRRTFAVLNNPGFDVTNINGDLYRLSPNASFEGIPEGELVLEMLGENWMQFESDFMPRFFVVGADGEAHVIASTDTDDIDQLILPITHYDPQNWMRTGADENILATAESRFERYAQVAPAAADSTARLIPQAWRQQQLADAPVDVAGGITLQVSGLPQAATQAIEARLNLLGLAGDAYPITIKVAPEELPDAAQRSGGYELVTGADGAQAVAFDEAGAFYAAQSLIGLLDAQGKALPQVEIVDFPRFDYRGFNIDLGRNFHTKTMLLKLIDQMAAYKLNKLHLHLSDDEGWRIEIPGLPELTEVGSKRCFDLEENRCLLPQLGSGPDSNNNGSGFLSTDDYRELVAYADARFIQVIPEIDMPAHARAAVVSMEARYRKLLEQDRAAAEEFRLIDPQDTTRFRSVQFYTDSYLNPCIASSYRFVDKVISEIQSMHEQAGQPLQAWHFGGDEAVNIYASASFEDAPGEDPNKGDIDASYRKQPWSESPACQKMIDAGDIASTDDLPRHFAQRVSELVAARGIDTMMAWHDGLKRVESPEAELATPNNLVNAWAPLMWGGGEEGLHMAEKGFSMVQSHSDFLYFDMPYEVDPKESGYYWAARYTDTRKTFSYAPLNTPQMAEVSRNRDGGTWQANSDQPAAAIEKIVGMQGQLWSEVVRTDARAEYMVFPRLLALAERAWHRAPWELDYVQGRSFSASTEFVDRAALEKDWQSFASALAKRELYKLDLAGVAYRVPVPGARIEDGAVRINAPWPGLRLQYLNGDGNWHDYSSDNPPQTAQAVRALSADGDRAGRDIPL</sequence>
<organism evidence="9 10">
    <name type="scientific">Biformimicrobium ophioploci</name>
    <dbReference type="NCBI Taxonomy" id="3036711"/>
    <lineage>
        <taxon>Bacteria</taxon>
        <taxon>Pseudomonadati</taxon>
        <taxon>Pseudomonadota</taxon>
        <taxon>Gammaproteobacteria</taxon>
        <taxon>Cellvibrionales</taxon>
        <taxon>Microbulbiferaceae</taxon>
        <taxon>Biformimicrobium</taxon>
    </lineage>
</organism>
<dbReference type="PANTHER" id="PTHR22600">
    <property type="entry name" value="BETA-HEXOSAMINIDASE"/>
    <property type="match status" value="1"/>
</dbReference>
<feature type="domain" description="Chitobiase/beta-hexosaminidases N-terminal" evidence="8">
    <location>
        <begin position="44"/>
        <end position="207"/>
    </location>
</feature>
<evidence type="ECO:0000259" key="8">
    <source>
        <dbReference type="SMART" id="SM01081"/>
    </source>
</evidence>
<evidence type="ECO:0000256" key="4">
    <source>
        <dbReference type="ARBA" id="ARBA00022801"/>
    </source>
</evidence>
<evidence type="ECO:0000256" key="6">
    <source>
        <dbReference type="ARBA" id="ARBA00030512"/>
    </source>
</evidence>
<dbReference type="InterPro" id="IPR012291">
    <property type="entry name" value="CBM2_carb-bd_dom_sf"/>
</dbReference>
<dbReference type="PRINTS" id="PR00738">
    <property type="entry name" value="GLHYDRLASE20"/>
</dbReference>
<dbReference type="Pfam" id="PF03173">
    <property type="entry name" value="CHB_HEX"/>
    <property type="match status" value="1"/>
</dbReference>
<evidence type="ECO:0000256" key="3">
    <source>
        <dbReference type="ARBA" id="ARBA00012663"/>
    </source>
</evidence>
<dbReference type="Gene3D" id="3.20.20.80">
    <property type="entry name" value="Glycosidases"/>
    <property type="match status" value="1"/>
</dbReference>
<dbReference type="InterPro" id="IPR029018">
    <property type="entry name" value="Hex-like_dom2"/>
</dbReference>
<gene>
    <name evidence="9" type="ORF">MNKW57_10640</name>
</gene>
<reference evidence="9 10" key="1">
    <citation type="submission" date="2023-04" db="EMBL/GenBank/DDBJ databases">
        <title>Marinobulbifer ophiurae gen. nov., sp. Nov., isolate from tissue of brittle star Ophioplocus japonicus.</title>
        <authorList>
            <person name="Kawano K."/>
            <person name="Sawayama S."/>
            <person name="Nakagawa S."/>
        </authorList>
    </citation>
    <scope>NUCLEOTIDE SEQUENCE [LARGE SCALE GENOMIC DNA]</scope>
    <source>
        <strain evidence="9 10">NKW57</strain>
    </source>
</reference>
<dbReference type="SMART" id="SM01081">
    <property type="entry name" value="CHB_HEX"/>
    <property type="match status" value="1"/>
</dbReference>
<dbReference type="InterPro" id="IPR015883">
    <property type="entry name" value="Glyco_hydro_20_cat"/>
</dbReference>
<evidence type="ECO:0000256" key="5">
    <source>
        <dbReference type="ARBA" id="ARBA00023295"/>
    </source>
</evidence>
<dbReference type="InterPro" id="IPR015882">
    <property type="entry name" value="HEX_bac_N"/>
</dbReference>
<dbReference type="PANTHER" id="PTHR22600:SF57">
    <property type="entry name" value="BETA-N-ACETYLHEXOSAMINIDASE"/>
    <property type="match status" value="1"/>
</dbReference>
<dbReference type="SUPFAM" id="SSF49384">
    <property type="entry name" value="Carbohydrate-binding domain"/>
    <property type="match status" value="1"/>
</dbReference>
<dbReference type="InterPro" id="IPR014756">
    <property type="entry name" value="Ig_E-set"/>
</dbReference>
<evidence type="ECO:0000256" key="2">
    <source>
        <dbReference type="ARBA" id="ARBA00006285"/>
    </source>
</evidence>
<dbReference type="SUPFAM" id="SSF51445">
    <property type="entry name" value="(Trans)glycosidases"/>
    <property type="match status" value="1"/>
</dbReference>
<keyword evidence="4" id="KW-0378">Hydrolase</keyword>
<dbReference type="Proteomes" id="UP001224392">
    <property type="component" value="Unassembled WGS sequence"/>
</dbReference>
<dbReference type="Pfam" id="PF03174">
    <property type="entry name" value="CHB_HEX_C"/>
    <property type="match status" value="1"/>
</dbReference>
<dbReference type="SUPFAM" id="SSF55545">
    <property type="entry name" value="beta-N-acetylhexosaminidase-like domain"/>
    <property type="match status" value="1"/>
</dbReference>
<comment type="caution">
    <text evidence="9">The sequence shown here is derived from an EMBL/GenBank/DDBJ whole genome shotgun (WGS) entry which is preliminary data.</text>
</comment>
<keyword evidence="5" id="KW-0326">Glycosidase</keyword>
<dbReference type="CDD" id="cd02847">
    <property type="entry name" value="E_set_Chitobiase_C"/>
    <property type="match status" value="1"/>
</dbReference>
<dbReference type="InterPro" id="IPR004866">
    <property type="entry name" value="CHB/HEX_N_dom"/>
</dbReference>
<protein>
    <recommendedName>
        <fullName evidence="3">beta-N-acetylhexosaminidase</fullName>
        <ecNumber evidence="3">3.2.1.52</ecNumber>
    </recommendedName>
    <alternativeName>
        <fullName evidence="6">Beta-N-acetylhexosaminidase</fullName>
    </alternativeName>
    <alternativeName>
        <fullName evidence="7">N-acetyl-beta-glucosaminidase</fullName>
    </alternativeName>
</protein>
<evidence type="ECO:0000313" key="10">
    <source>
        <dbReference type="Proteomes" id="UP001224392"/>
    </source>
</evidence>
<dbReference type="InterPro" id="IPR017853">
    <property type="entry name" value="GH"/>
</dbReference>
<dbReference type="EMBL" id="BSYJ01000002">
    <property type="protein sequence ID" value="GMG86743.1"/>
    <property type="molecule type" value="Genomic_DNA"/>
</dbReference>
<dbReference type="Gene3D" id="2.60.40.10">
    <property type="entry name" value="Immunoglobulins"/>
    <property type="match status" value="1"/>
</dbReference>
<dbReference type="EC" id="3.2.1.52" evidence="3"/>
<name>A0ABQ6LXC7_9GAMM</name>